<dbReference type="Proteomes" id="UP000070700">
    <property type="component" value="Unassembled WGS sequence"/>
</dbReference>
<dbReference type="GeneID" id="28833270"/>
<dbReference type="AlphaFoldDB" id="A0A194X7Q6"/>
<organism evidence="1 2">
    <name type="scientific">Mollisia scopiformis</name>
    <name type="common">Conifer needle endophyte fungus</name>
    <name type="synonym">Phialocephala scopiformis</name>
    <dbReference type="NCBI Taxonomy" id="149040"/>
    <lineage>
        <taxon>Eukaryota</taxon>
        <taxon>Fungi</taxon>
        <taxon>Dikarya</taxon>
        <taxon>Ascomycota</taxon>
        <taxon>Pezizomycotina</taxon>
        <taxon>Leotiomycetes</taxon>
        <taxon>Helotiales</taxon>
        <taxon>Mollisiaceae</taxon>
        <taxon>Mollisia</taxon>
    </lineage>
</organism>
<sequence>MSLKDSCSTITMIPRSEQDLTTRYCFRFCLCPPTCCCSAAFKYQPRSTCNSPRCIQILSSSDTFKSPLRHLIPVTVRRRCG</sequence>
<gene>
    <name evidence="1" type="ORF">LY89DRAFT_97288</name>
</gene>
<reference evidence="1 2" key="1">
    <citation type="submission" date="2015-10" db="EMBL/GenBank/DDBJ databases">
        <title>Full genome of DAOMC 229536 Phialocephala scopiformis, a fungal endophyte of spruce producing the potent anti-insectan compound rugulosin.</title>
        <authorList>
            <consortium name="DOE Joint Genome Institute"/>
            <person name="Walker A.K."/>
            <person name="Frasz S.L."/>
            <person name="Seifert K.A."/>
            <person name="Miller J.D."/>
            <person name="Mondo S.J."/>
            <person name="Labutti K."/>
            <person name="Lipzen A."/>
            <person name="Dockter R."/>
            <person name="Kennedy M."/>
            <person name="Grigoriev I.V."/>
            <person name="Spatafora J.W."/>
        </authorList>
    </citation>
    <scope>NUCLEOTIDE SEQUENCE [LARGE SCALE GENOMIC DNA]</scope>
    <source>
        <strain evidence="1 2">CBS 120377</strain>
    </source>
</reference>
<dbReference type="RefSeq" id="XP_018070192.1">
    <property type="nucleotide sequence ID" value="XM_018223544.1"/>
</dbReference>
<proteinExistence type="predicted"/>
<evidence type="ECO:0000313" key="1">
    <source>
        <dbReference type="EMBL" id="KUJ15837.1"/>
    </source>
</evidence>
<accession>A0A194X7Q6</accession>
<name>A0A194X7Q6_MOLSC</name>
<keyword evidence="2" id="KW-1185">Reference proteome</keyword>
<dbReference type="InParanoid" id="A0A194X7Q6"/>
<evidence type="ECO:0000313" key="2">
    <source>
        <dbReference type="Proteomes" id="UP000070700"/>
    </source>
</evidence>
<dbReference type="KEGG" id="psco:LY89DRAFT_97288"/>
<dbReference type="EMBL" id="KQ947417">
    <property type="protein sequence ID" value="KUJ15837.1"/>
    <property type="molecule type" value="Genomic_DNA"/>
</dbReference>
<protein>
    <submittedName>
        <fullName evidence="1">Uncharacterized protein</fullName>
    </submittedName>
</protein>